<organism evidence="2 3">
    <name type="scientific">Cymbomonas tetramitiformis</name>
    <dbReference type="NCBI Taxonomy" id="36881"/>
    <lineage>
        <taxon>Eukaryota</taxon>
        <taxon>Viridiplantae</taxon>
        <taxon>Chlorophyta</taxon>
        <taxon>Pyramimonadophyceae</taxon>
        <taxon>Pyramimonadales</taxon>
        <taxon>Pyramimonadaceae</taxon>
        <taxon>Cymbomonas</taxon>
    </lineage>
</organism>
<gene>
    <name evidence="2" type="ORF">CYMTET_6148</name>
</gene>
<proteinExistence type="predicted"/>
<dbReference type="Proteomes" id="UP001190700">
    <property type="component" value="Unassembled WGS sequence"/>
</dbReference>
<accession>A0AAE0LIC9</accession>
<comment type="caution">
    <text evidence="2">The sequence shown here is derived from an EMBL/GenBank/DDBJ whole genome shotgun (WGS) entry which is preliminary data.</text>
</comment>
<feature type="region of interest" description="Disordered" evidence="1">
    <location>
        <begin position="1"/>
        <end position="33"/>
    </location>
</feature>
<sequence length="131" mass="14402">MDKENLAPPPEVGDKGRRPYDRADVRTNKEVPRSWRAMAAQAGLAEISCPQGPTFGEHKIDGWPASPGIQEIAEEQHPINTRAHRHCSDHQAAVAAVPLWKINTTTPVVEEEAKPDPVTTYQFLIGCSLTV</sequence>
<reference evidence="2 3" key="1">
    <citation type="journal article" date="2015" name="Genome Biol. Evol.">
        <title>Comparative Genomics of a Bacterivorous Green Alga Reveals Evolutionary Causalities and Consequences of Phago-Mixotrophic Mode of Nutrition.</title>
        <authorList>
            <person name="Burns J.A."/>
            <person name="Paasch A."/>
            <person name="Narechania A."/>
            <person name="Kim E."/>
        </authorList>
    </citation>
    <scope>NUCLEOTIDE SEQUENCE [LARGE SCALE GENOMIC DNA]</scope>
    <source>
        <strain evidence="2 3">PLY_AMNH</strain>
    </source>
</reference>
<keyword evidence="3" id="KW-1185">Reference proteome</keyword>
<protein>
    <submittedName>
        <fullName evidence="2">Uncharacterized protein</fullName>
    </submittedName>
</protein>
<evidence type="ECO:0000313" key="3">
    <source>
        <dbReference type="Proteomes" id="UP001190700"/>
    </source>
</evidence>
<dbReference type="EMBL" id="LGRX02001352">
    <property type="protein sequence ID" value="KAK3286293.1"/>
    <property type="molecule type" value="Genomic_DNA"/>
</dbReference>
<name>A0AAE0LIC9_9CHLO</name>
<dbReference type="AlphaFoldDB" id="A0AAE0LIC9"/>
<evidence type="ECO:0000313" key="2">
    <source>
        <dbReference type="EMBL" id="KAK3286293.1"/>
    </source>
</evidence>
<evidence type="ECO:0000256" key="1">
    <source>
        <dbReference type="SAM" id="MobiDB-lite"/>
    </source>
</evidence>
<feature type="compositionally biased region" description="Basic and acidic residues" evidence="1">
    <location>
        <begin position="12"/>
        <end position="33"/>
    </location>
</feature>